<accession>A0ABS2B3X8</accession>
<gene>
    <name evidence="2" type="ORF">JQK92_14835</name>
</gene>
<sequence>MTSGYSVPEFLELARIDEGKAAANDADVRDTVYYFHNDVFGFPEELTDDDGELLWQAHYKVWGNQCRRSGSRGRSRG</sequence>
<dbReference type="InterPro" id="IPR001826">
    <property type="entry name" value="RHS"/>
</dbReference>
<evidence type="ECO:0000313" key="2">
    <source>
        <dbReference type="EMBL" id="MBM2767705.1"/>
    </source>
</evidence>
<keyword evidence="3" id="KW-1185">Reference proteome</keyword>
<organism evidence="2 3">
    <name type="scientific">Burkholderia anthina</name>
    <dbReference type="NCBI Taxonomy" id="179879"/>
    <lineage>
        <taxon>Bacteria</taxon>
        <taxon>Pseudomonadati</taxon>
        <taxon>Pseudomonadota</taxon>
        <taxon>Betaproteobacteria</taxon>
        <taxon>Burkholderiales</taxon>
        <taxon>Burkholderiaceae</taxon>
        <taxon>Burkholderia</taxon>
        <taxon>Burkholderia cepacia complex</taxon>
    </lineage>
</organism>
<dbReference type="Pfam" id="PF03527">
    <property type="entry name" value="RHS"/>
    <property type="match status" value="1"/>
</dbReference>
<dbReference type="Proteomes" id="UP000755577">
    <property type="component" value="Unassembled WGS sequence"/>
</dbReference>
<reference evidence="2 3" key="1">
    <citation type="submission" date="2021-02" db="EMBL/GenBank/DDBJ databases">
        <title>Draft genome of the type strains Burkholderia anthina DSM16086.</title>
        <authorList>
            <person name="Hertel R."/>
            <person name="Meissner J."/>
            <person name="Poehlein A."/>
            <person name="Daniel R."/>
            <person name="Commichau F.M."/>
        </authorList>
    </citation>
    <scope>NUCLEOTIDE SEQUENCE [LARGE SCALE GENOMIC DNA]</scope>
    <source>
        <strain evidence="2 3">DSM 16086</strain>
    </source>
</reference>
<evidence type="ECO:0000259" key="1">
    <source>
        <dbReference type="Pfam" id="PF03527"/>
    </source>
</evidence>
<evidence type="ECO:0000313" key="3">
    <source>
        <dbReference type="Proteomes" id="UP000755577"/>
    </source>
</evidence>
<comment type="caution">
    <text evidence="2">The sequence shown here is derived from an EMBL/GenBank/DDBJ whole genome shotgun (WGS) entry which is preliminary data.</text>
</comment>
<protein>
    <submittedName>
        <fullName evidence="2">RHS domain-containing protein</fullName>
    </submittedName>
</protein>
<dbReference type="EMBL" id="JAFCIQ010000009">
    <property type="protein sequence ID" value="MBM2767705.1"/>
    <property type="molecule type" value="Genomic_DNA"/>
</dbReference>
<name>A0ABS2B3X8_9BURK</name>
<proteinExistence type="predicted"/>
<feature type="domain" description="RHS protein conserved region" evidence="1">
    <location>
        <begin position="32"/>
        <end position="64"/>
    </location>
</feature>
<dbReference type="Gene3D" id="2.180.10.10">
    <property type="entry name" value="RHS repeat-associated core"/>
    <property type="match status" value="1"/>
</dbReference>
<dbReference type="RefSeq" id="WP_096502031.1">
    <property type="nucleotide sequence ID" value="NZ_CADETS010000011.1"/>
</dbReference>